<evidence type="ECO:0000313" key="3">
    <source>
        <dbReference type="EMBL" id="PMD60046.1"/>
    </source>
</evidence>
<dbReference type="GeneID" id="36592914"/>
<feature type="region of interest" description="Disordered" evidence="1">
    <location>
        <begin position="264"/>
        <end position="284"/>
    </location>
</feature>
<proteinExistence type="predicted"/>
<dbReference type="InParanoid" id="A0A2J6TAI8"/>
<dbReference type="STRING" id="1095630.A0A2J6TAI8"/>
<organism evidence="3 4">
    <name type="scientific">Hyaloscypha bicolor E</name>
    <dbReference type="NCBI Taxonomy" id="1095630"/>
    <lineage>
        <taxon>Eukaryota</taxon>
        <taxon>Fungi</taxon>
        <taxon>Dikarya</taxon>
        <taxon>Ascomycota</taxon>
        <taxon>Pezizomycotina</taxon>
        <taxon>Leotiomycetes</taxon>
        <taxon>Helotiales</taxon>
        <taxon>Hyaloscyphaceae</taxon>
        <taxon>Hyaloscypha</taxon>
        <taxon>Hyaloscypha bicolor</taxon>
    </lineage>
</organism>
<evidence type="ECO:0000259" key="2">
    <source>
        <dbReference type="Pfam" id="PF01926"/>
    </source>
</evidence>
<dbReference type="InterPro" id="IPR006073">
    <property type="entry name" value="GTP-bd"/>
</dbReference>
<dbReference type="Pfam" id="PF01926">
    <property type="entry name" value="MMR_HSR1"/>
    <property type="match status" value="1"/>
</dbReference>
<dbReference type="EMBL" id="KZ613803">
    <property type="protein sequence ID" value="PMD60046.1"/>
    <property type="molecule type" value="Genomic_DNA"/>
</dbReference>
<dbReference type="GO" id="GO:0016787">
    <property type="term" value="F:hydrolase activity"/>
    <property type="evidence" value="ECO:0007669"/>
    <property type="project" value="UniProtKB-KW"/>
</dbReference>
<keyword evidence="3" id="KW-0378">Hydrolase</keyword>
<evidence type="ECO:0000256" key="1">
    <source>
        <dbReference type="SAM" id="MobiDB-lite"/>
    </source>
</evidence>
<dbReference type="Proteomes" id="UP000235371">
    <property type="component" value="Unassembled WGS sequence"/>
</dbReference>
<dbReference type="AlphaFoldDB" id="A0A2J6TAI8"/>
<keyword evidence="4" id="KW-1185">Reference proteome</keyword>
<evidence type="ECO:0000313" key="4">
    <source>
        <dbReference type="Proteomes" id="UP000235371"/>
    </source>
</evidence>
<name>A0A2J6TAI8_9HELO</name>
<dbReference type="RefSeq" id="XP_024736950.1">
    <property type="nucleotide sequence ID" value="XM_024884837.1"/>
</dbReference>
<gene>
    <name evidence="3" type="ORF">K444DRAFT_643292</name>
</gene>
<dbReference type="GO" id="GO:0005525">
    <property type="term" value="F:GTP binding"/>
    <property type="evidence" value="ECO:0007669"/>
    <property type="project" value="InterPro"/>
</dbReference>
<dbReference type="SUPFAM" id="SSF52540">
    <property type="entry name" value="P-loop containing nucleoside triphosphate hydrolases"/>
    <property type="match status" value="1"/>
</dbReference>
<feature type="domain" description="G" evidence="2">
    <location>
        <begin position="1"/>
        <end position="58"/>
    </location>
</feature>
<dbReference type="Gene3D" id="3.40.50.300">
    <property type="entry name" value="P-loop containing nucleotide triphosphate hydrolases"/>
    <property type="match status" value="1"/>
</dbReference>
<protein>
    <submittedName>
        <fullName evidence="3">P-loop containing nucleoside triphosphate hydrolase protein</fullName>
    </submittedName>
</protein>
<reference evidence="3 4" key="1">
    <citation type="submission" date="2016-04" db="EMBL/GenBank/DDBJ databases">
        <title>A degradative enzymes factory behind the ericoid mycorrhizal symbiosis.</title>
        <authorList>
            <consortium name="DOE Joint Genome Institute"/>
            <person name="Martino E."/>
            <person name="Morin E."/>
            <person name="Grelet G."/>
            <person name="Kuo A."/>
            <person name="Kohler A."/>
            <person name="Daghino S."/>
            <person name="Barry K."/>
            <person name="Choi C."/>
            <person name="Cichocki N."/>
            <person name="Clum A."/>
            <person name="Copeland A."/>
            <person name="Hainaut M."/>
            <person name="Haridas S."/>
            <person name="Labutti K."/>
            <person name="Lindquist E."/>
            <person name="Lipzen A."/>
            <person name="Khouja H.-R."/>
            <person name="Murat C."/>
            <person name="Ohm R."/>
            <person name="Olson A."/>
            <person name="Spatafora J."/>
            <person name="Veneault-Fourrey C."/>
            <person name="Henrissat B."/>
            <person name="Grigoriev I."/>
            <person name="Martin F."/>
            <person name="Perotto S."/>
        </authorList>
    </citation>
    <scope>NUCLEOTIDE SEQUENCE [LARGE SCALE GENOMIC DNA]</scope>
    <source>
        <strain evidence="3 4">E</strain>
    </source>
</reference>
<dbReference type="InterPro" id="IPR027417">
    <property type="entry name" value="P-loop_NTPase"/>
</dbReference>
<dbReference type="OrthoDB" id="8954335at2759"/>
<sequence>MGVTGAGKSSFIRRVTGNDGVLIGSGLQSMTQEVQSYKFEHDGKVYSIVDTPGFNDTYRSDNEVLKELADWLLKSYQDGVKINGIIYLHRISDTKMEGSALRNLRMFRKLCGEDFMKNVILGTTFWDIVGVDQGVARETELLRTESFFKVMQEQGSTVERILDDRESNLALLSRFAAKQPHVMRIQQELFEGKTLSETAAASAVSRELAELQHQNLEKLSDVEVQAQKKITRSSLEKVLTLHLERKTFDSTIHDLSAQQEEIREEQMEEDKKNDERMTKLQEEKHCQDQRFQVQLNDLNEKLRAIKASPGKRG</sequence>
<accession>A0A2J6TAI8</accession>